<dbReference type="EnsemblMetazoa" id="Aqu2.1.38416_001">
    <property type="protein sequence ID" value="Aqu2.1.38416_001"/>
    <property type="gene ID" value="Aqu2.1.38416"/>
</dbReference>
<dbReference type="Gene3D" id="6.10.250.540">
    <property type="match status" value="1"/>
</dbReference>
<dbReference type="InterPro" id="IPR032198">
    <property type="entry name" value="E2F_CC-MB"/>
</dbReference>
<dbReference type="AlphaFoldDB" id="A0A1X7VEG2"/>
<dbReference type="InterPro" id="IPR003316">
    <property type="entry name" value="E2F_WHTH_DNA-bd_dom"/>
</dbReference>
<evidence type="ECO:0000256" key="2">
    <source>
        <dbReference type="ARBA" id="ARBA00023015"/>
    </source>
</evidence>
<dbReference type="InterPro" id="IPR015633">
    <property type="entry name" value="E2F"/>
</dbReference>
<dbReference type="GO" id="GO:0046983">
    <property type="term" value="F:protein dimerization activity"/>
    <property type="evidence" value="ECO:0007669"/>
    <property type="project" value="InterPro"/>
</dbReference>
<dbReference type="SUPFAM" id="SSF144074">
    <property type="entry name" value="E2F-DP heterodimerization region"/>
    <property type="match status" value="1"/>
</dbReference>
<accession>A0A1X7VEG2</accession>
<evidence type="ECO:0000256" key="4">
    <source>
        <dbReference type="ARBA" id="ARBA00023163"/>
    </source>
</evidence>
<dbReference type="InterPro" id="IPR036388">
    <property type="entry name" value="WH-like_DNA-bd_sf"/>
</dbReference>
<dbReference type="GO" id="GO:0090575">
    <property type="term" value="C:RNA polymerase II transcription regulator complex"/>
    <property type="evidence" value="ECO:0007669"/>
    <property type="project" value="TreeGrafter"/>
</dbReference>
<dbReference type="GO" id="GO:0000981">
    <property type="term" value="F:DNA-binding transcription factor activity, RNA polymerase II-specific"/>
    <property type="evidence" value="ECO:0007669"/>
    <property type="project" value="TreeGrafter"/>
</dbReference>
<name>A0A1X7VEG2_AMPQE</name>
<dbReference type="Pfam" id="PF16421">
    <property type="entry name" value="E2F_CC-MB"/>
    <property type="match status" value="1"/>
</dbReference>
<dbReference type="FunFam" id="1.10.10.10:FF:000008">
    <property type="entry name" value="E2F transcription factor 1"/>
    <property type="match status" value="1"/>
</dbReference>
<feature type="compositionally biased region" description="Low complexity" evidence="6">
    <location>
        <begin position="347"/>
        <end position="356"/>
    </location>
</feature>
<dbReference type="InterPro" id="IPR036390">
    <property type="entry name" value="WH_DNA-bd_sf"/>
</dbReference>
<sequence>MSDSEDRASPPPLQGRHEKSLGLLTSKFVELLQTAEGGILDLKKAVDYLEVKQKRRIYDITNVLEGIGLIEKESKNSIKWKGATDFGDTLDMQMKVQGLKEKKQKMEESESKLDKQCAKIKQCLKNIVEDPGSNRYPLILFTFSLSLSLSMHVIILLNFFNTLAFVTYEDIRSIPCFKKATMLAIQAPSDTLITVDTPTTHPDGLYCMQIKSKSGPVSVLVIGGNEGTANRTNNKRQHSSQSEEEERGMGEELPIKTPRLETMTNDTIPIEELVEDMDRHESVGFEDDGILGLSNNEIIRELIESHRNAPVLSLSPAPTDKDFLFHLDDQEGVADLYDVNPPPPPTSNSSSTSSSH</sequence>
<reference evidence="8" key="1">
    <citation type="submission" date="2017-05" db="UniProtKB">
        <authorList>
            <consortium name="EnsemblMetazoa"/>
        </authorList>
    </citation>
    <scope>IDENTIFICATION</scope>
</reference>
<dbReference type="PANTHER" id="PTHR12081">
    <property type="entry name" value="TRANSCRIPTION FACTOR E2F"/>
    <property type="match status" value="1"/>
</dbReference>
<dbReference type="Gene3D" id="1.10.10.10">
    <property type="entry name" value="Winged helix-like DNA-binding domain superfamily/Winged helix DNA-binding domain"/>
    <property type="match status" value="1"/>
</dbReference>
<evidence type="ECO:0000313" key="8">
    <source>
        <dbReference type="EnsemblMetazoa" id="Aqu2.1.38416_001"/>
    </source>
</evidence>
<dbReference type="OrthoDB" id="1743261at2759"/>
<feature type="region of interest" description="Disordered" evidence="6">
    <location>
        <begin position="224"/>
        <end position="254"/>
    </location>
</feature>
<dbReference type="SMART" id="SM01372">
    <property type="entry name" value="E2F_TDP"/>
    <property type="match status" value="1"/>
</dbReference>
<evidence type="ECO:0000256" key="6">
    <source>
        <dbReference type="SAM" id="MobiDB-lite"/>
    </source>
</evidence>
<dbReference type="InterPro" id="IPR037241">
    <property type="entry name" value="E2F-DP_heterodim"/>
</dbReference>
<dbReference type="SUPFAM" id="SSF46785">
    <property type="entry name" value="Winged helix' DNA-binding domain"/>
    <property type="match status" value="1"/>
</dbReference>
<dbReference type="CDD" id="cd14660">
    <property type="entry name" value="E2F_DD"/>
    <property type="match status" value="1"/>
</dbReference>
<comment type="similarity">
    <text evidence="1 5">Belongs to the E2F/DP family.</text>
</comment>
<evidence type="ECO:0000256" key="5">
    <source>
        <dbReference type="RuleBase" id="RU003796"/>
    </source>
</evidence>
<feature type="region of interest" description="Disordered" evidence="6">
    <location>
        <begin position="334"/>
        <end position="356"/>
    </location>
</feature>
<keyword evidence="5" id="KW-0539">Nucleus</keyword>
<comment type="subcellular location">
    <subcellularLocation>
        <location evidence="5">Nucleus</location>
    </subcellularLocation>
</comment>
<keyword evidence="2 5" id="KW-0805">Transcription regulation</keyword>
<dbReference type="PANTHER" id="PTHR12081:SF18">
    <property type="entry name" value="TRANSCRIPTION FACTOR E2F2-RELATED"/>
    <property type="match status" value="1"/>
</dbReference>
<dbReference type="InParanoid" id="A0A1X7VEG2"/>
<keyword evidence="4 5" id="KW-0804">Transcription</keyword>
<feature type="domain" description="E2F/DP family winged-helix DNA-binding" evidence="7">
    <location>
        <begin position="16"/>
        <end position="82"/>
    </location>
</feature>
<evidence type="ECO:0000256" key="3">
    <source>
        <dbReference type="ARBA" id="ARBA00023125"/>
    </source>
</evidence>
<evidence type="ECO:0000256" key="1">
    <source>
        <dbReference type="ARBA" id="ARBA00010940"/>
    </source>
</evidence>
<evidence type="ECO:0000259" key="7">
    <source>
        <dbReference type="SMART" id="SM01372"/>
    </source>
</evidence>
<dbReference type="Pfam" id="PF02319">
    <property type="entry name" value="WHD_E2F_TDP"/>
    <property type="match status" value="1"/>
</dbReference>
<organism evidence="8">
    <name type="scientific">Amphimedon queenslandica</name>
    <name type="common">Sponge</name>
    <dbReference type="NCBI Taxonomy" id="400682"/>
    <lineage>
        <taxon>Eukaryota</taxon>
        <taxon>Metazoa</taxon>
        <taxon>Porifera</taxon>
        <taxon>Demospongiae</taxon>
        <taxon>Heteroscleromorpha</taxon>
        <taxon>Haplosclerida</taxon>
        <taxon>Niphatidae</taxon>
        <taxon>Amphimedon</taxon>
    </lineage>
</organism>
<proteinExistence type="inferred from homology"/>
<dbReference type="STRING" id="400682.A0A1X7VEG2"/>
<protein>
    <recommendedName>
        <fullName evidence="7">E2F/DP family winged-helix DNA-binding domain-containing protein</fullName>
    </recommendedName>
</protein>
<keyword evidence="3 5" id="KW-0238">DNA-binding</keyword>
<dbReference type="eggNOG" id="KOG2577">
    <property type="taxonomic scope" value="Eukaryota"/>
</dbReference>
<dbReference type="GO" id="GO:0000978">
    <property type="term" value="F:RNA polymerase II cis-regulatory region sequence-specific DNA binding"/>
    <property type="evidence" value="ECO:0007669"/>
    <property type="project" value="InterPro"/>
</dbReference>
<dbReference type="FunCoup" id="A0A1X7VEG2">
    <property type="interactions" value="538"/>
</dbReference>